<dbReference type="Proteomes" id="UP000017746">
    <property type="component" value="Chromosome"/>
</dbReference>
<dbReference type="PATRIC" id="fig|1246995.3.peg.5020"/>
<evidence type="ECO:0000313" key="2">
    <source>
        <dbReference type="Proteomes" id="UP000017746"/>
    </source>
</evidence>
<dbReference type="HOGENOM" id="CLU_098986_0_0_11"/>
<dbReference type="AlphaFoldDB" id="U5W2I3"/>
<dbReference type="InterPro" id="IPR008567">
    <property type="entry name" value="BKACE"/>
</dbReference>
<dbReference type="EMBL" id="CP006272">
    <property type="protein sequence ID" value="AGZ43222.1"/>
    <property type="molecule type" value="Genomic_DNA"/>
</dbReference>
<name>U5W2I3_9ACTN</name>
<organism evidence="1 2">
    <name type="scientific">Actinoplanes friuliensis DSM 7358</name>
    <dbReference type="NCBI Taxonomy" id="1246995"/>
    <lineage>
        <taxon>Bacteria</taxon>
        <taxon>Bacillati</taxon>
        <taxon>Actinomycetota</taxon>
        <taxon>Actinomycetes</taxon>
        <taxon>Micromonosporales</taxon>
        <taxon>Micromonosporaceae</taxon>
        <taxon>Actinoplanes</taxon>
    </lineage>
</organism>
<gene>
    <name evidence="1" type="ORF">AFR_24780</name>
</gene>
<dbReference type="eggNOG" id="COG3246">
    <property type="taxonomic scope" value="Bacteria"/>
</dbReference>
<accession>U5W2I3</accession>
<dbReference type="RefSeq" id="WP_023363812.1">
    <property type="nucleotide sequence ID" value="NC_022657.1"/>
</dbReference>
<dbReference type="Pfam" id="PF05853">
    <property type="entry name" value="BKACE"/>
    <property type="match status" value="1"/>
</dbReference>
<dbReference type="GO" id="GO:0043720">
    <property type="term" value="F:3-keto-5-aminohexanoate cleavage activity"/>
    <property type="evidence" value="ECO:0007669"/>
    <property type="project" value="InterPro"/>
</dbReference>
<dbReference type="KEGG" id="afs:AFR_24780"/>
<sequence length="243" mass="24961">MIRRIKACLNGDRAQGVPVTAAEVARAAAEAVAAGAEAIHVHPRDDHGAEFLAAADIGAAVAAVRGACPGTPVGVSTGLWITGGDVARRMAAVGGWAGLPVDRRPDFASVNVSEDGFADLARVLRGSGIAVEAGVWSAGEVGTLLGVPVDRILIEVLHTPAADAVASADTILERLDRLGVSGPRLLHGEEEACWPLIRHAGRLGLPTRIGLEDTLDLDDGSPATGNAELVARALEIWAKARLP</sequence>
<dbReference type="STRING" id="1246995.AFR_24780"/>
<dbReference type="Gene3D" id="3.20.20.70">
    <property type="entry name" value="Aldolase class I"/>
    <property type="match status" value="1"/>
</dbReference>
<reference evidence="1 2" key="1">
    <citation type="journal article" date="2014" name="J. Biotechnol.">
        <title>Complete genome sequence of the actinobacterium Actinoplanes friuliensis HAG 010964, producer of the lipopeptide antibiotic friulimycin.</title>
        <authorList>
            <person name="Ruckert C."/>
            <person name="Szczepanowski R."/>
            <person name="Albersmeier A."/>
            <person name="Goesmann A."/>
            <person name="Fischer N."/>
            <person name="Steinkamper A."/>
            <person name="Puhler A."/>
            <person name="Biener R."/>
            <person name="Schwartz D."/>
            <person name="Kalinowski J."/>
        </authorList>
    </citation>
    <scope>NUCLEOTIDE SEQUENCE [LARGE SCALE GENOMIC DNA]</scope>
    <source>
        <strain evidence="1 2">DSM 7358</strain>
    </source>
</reference>
<protein>
    <recommendedName>
        <fullName evidence="3">3-keto-5-aminohexanoate cleavage enzyme</fullName>
    </recommendedName>
</protein>
<dbReference type="PANTHER" id="PTHR37418:SF1">
    <property type="entry name" value="3-KETO-5-AMINOHEXANOATE CLEAVAGE PROTEIN"/>
    <property type="match status" value="1"/>
</dbReference>
<dbReference type="PANTHER" id="PTHR37418">
    <property type="entry name" value="3-KETO-5-AMINOHEXANOATE CLEAVAGE ENZYME-RELATED"/>
    <property type="match status" value="1"/>
</dbReference>
<dbReference type="InterPro" id="IPR013785">
    <property type="entry name" value="Aldolase_TIM"/>
</dbReference>
<dbReference type="OrthoDB" id="3424160at2"/>
<proteinExistence type="predicted"/>
<evidence type="ECO:0008006" key="3">
    <source>
        <dbReference type="Google" id="ProtNLM"/>
    </source>
</evidence>
<evidence type="ECO:0000313" key="1">
    <source>
        <dbReference type="EMBL" id="AGZ43222.1"/>
    </source>
</evidence>
<keyword evidence="2" id="KW-1185">Reference proteome</keyword>